<name>A0A1H9T5V9_9PSEU</name>
<sequence>MRAVTRYAWADTAFDLAWTLAVTTGRTEYEVLAAYGVGGDAQPTDVTFEAALAEHNEHVDDYGLLQLTRHDECVLAIEPNGWVGNAPAVARQLASPSGLFVSVYWSANGDHQIVQARDGQLVGRFDPTFIGLPAGANDMLPGWVEPEDFPLDHLKSASLAAVERVTAVAFEESWLTTPLPTYRLPA</sequence>
<keyword evidence="2" id="KW-1185">Reference proteome</keyword>
<dbReference type="RefSeq" id="WP_092778529.1">
    <property type="nucleotide sequence ID" value="NZ_FOGI01000006.1"/>
</dbReference>
<dbReference type="Pfam" id="PF20062">
    <property type="entry name" value="DUF6461"/>
    <property type="match status" value="1"/>
</dbReference>
<evidence type="ECO:0000313" key="2">
    <source>
        <dbReference type="Proteomes" id="UP000199051"/>
    </source>
</evidence>
<proteinExistence type="predicted"/>
<accession>A0A1H9T5V9</accession>
<dbReference type="InterPro" id="IPR045592">
    <property type="entry name" value="DUF6461"/>
</dbReference>
<organism evidence="1 2">
    <name type="scientific">Actinokineospora terrae</name>
    <dbReference type="NCBI Taxonomy" id="155974"/>
    <lineage>
        <taxon>Bacteria</taxon>
        <taxon>Bacillati</taxon>
        <taxon>Actinomycetota</taxon>
        <taxon>Actinomycetes</taxon>
        <taxon>Pseudonocardiales</taxon>
        <taxon>Pseudonocardiaceae</taxon>
        <taxon>Actinokineospora</taxon>
    </lineage>
</organism>
<dbReference type="AlphaFoldDB" id="A0A1H9T5V9"/>
<gene>
    <name evidence="1" type="ORF">SAMN04487818_10685</name>
</gene>
<dbReference type="EMBL" id="FOGI01000006">
    <property type="protein sequence ID" value="SER92561.1"/>
    <property type="molecule type" value="Genomic_DNA"/>
</dbReference>
<protein>
    <submittedName>
        <fullName evidence="1">Uncharacterized protein</fullName>
    </submittedName>
</protein>
<reference evidence="2" key="1">
    <citation type="submission" date="2016-10" db="EMBL/GenBank/DDBJ databases">
        <authorList>
            <person name="Varghese N."/>
            <person name="Submissions S."/>
        </authorList>
    </citation>
    <scope>NUCLEOTIDE SEQUENCE [LARGE SCALE GENOMIC DNA]</scope>
    <source>
        <strain evidence="2">DSM 44260</strain>
    </source>
</reference>
<dbReference type="Proteomes" id="UP000199051">
    <property type="component" value="Unassembled WGS sequence"/>
</dbReference>
<evidence type="ECO:0000313" key="1">
    <source>
        <dbReference type="EMBL" id="SER92561.1"/>
    </source>
</evidence>
<dbReference type="STRING" id="155974.SAMN04487818_10685"/>